<keyword evidence="1" id="KW-0238">DNA-binding</keyword>
<dbReference type="GO" id="GO:0006355">
    <property type="term" value="P:regulation of DNA-templated transcription"/>
    <property type="evidence" value="ECO:0007669"/>
    <property type="project" value="InterPro"/>
</dbReference>
<dbReference type="InterPro" id="IPR011006">
    <property type="entry name" value="CheY-like_superfamily"/>
</dbReference>
<reference evidence="5" key="1">
    <citation type="submission" date="2016-10" db="EMBL/GenBank/DDBJ databases">
        <title>High microdiversification within the ubiquitous acI lineage of Actinobacteria.</title>
        <authorList>
            <person name="Neuenschwander S.M."/>
            <person name="Salcher M."/>
            <person name="Ghai R."/>
            <person name="Pernthaler J."/>
        </authorList>
    </citation>
    <scope>NUCLEOTIDE SEQUENCE [LARGE SCALE GENOMIC DNA]</scope>
</reference>
<dbReference type="AlphaFoldDB" id="A0A249JYP5"/>
<dbReference type="Gene3D" id="3.40.50.2300">
    <property type="match status" value="1"/>
</dbReference>
<dbReference type="RefSeq" id="WP_095680953.1">
    <property type="nucleotide sequence ID" value="NZ_CP016768.2"/>
</dbReference>
<dbReference type="EMBL" id="CP016768">
    <property type="protein sequence ID" value="ASY09647.1"/>
    <property type="molecule type" value="Genomic_DNA"/>
</dbReference>
<dbReference type="OrthoDB" id="4976954at2"/>
<dbReference type="CDD" id="cd00156">
    <property type="entry name" value="REC"/>
    <property type="match status" value="1"/>
</dbReference>
<organism evidence="4 5">
    <name type="scientific">Candidatus Nanopelagicus limnae</name>
    <dbReference type="NCBI Taxonomy" id="1884634"/>
    <lineage>
        <taxon>Bacteria</taxon>
        <taxon>Bacillati</taxon>
        <taxon>Actinomycetota</taxon>
        <taxon>Actinomycetes</taxon>
        <taxon>Candidatus Nanopelagicales</taxon>
        <taxon>Candidatus Nanopelagicaceae</taxon>
        <taxon>Candidatus Nanopelagicus</taxon>
    </lineage>
</organism>
<accession>A0A249JYP5</accession>
<evidence type="ECO:0000256" key="2">
    <source>
        <dbReference type="PROSITE-ProRule" id="PRU00169"/>
    </source>
</evidence>
<dbReference type="InterPro" id="IPR000792">
    <property type="entry name" value="Tscrpt_reg_LuxR_C"/>
</dbReference>
<dbReference type="KEGG" id="abam:B1s21122_04825"/>
<evidence type="ECO:0000259" key="3">
    <source>
        <dbReference type="PROSITE" id="PS50110"/>
    </source>
</evidence>
<dbReference type="GO" id="GO:0000160">
    <property type="term" value="P:phosphorelay signal transduction system"/>
    <property type="evidence" value="ECO:0007669"/>
    <property type="project" value="InterPro"/>
</dbReference>
<dbReference type="Pfam" id="PF00072">
    <property type="entry name" value="Response_reg"/>
    <property type="match status" value="1"/>
</dbReference>
<dbReference type="PROSITE" id="PS50110">
    <property type="entry name" value="RESPONSE_REGULATORY"/>
    <property type="match status" value="1"/>
</dbReference>
<dbReference type="InterPro" id="IPR036388">
    <property type="entry name" value="WH-like_DNA-bd_sf"/>
</dbReference>
<protein>
    <submittedName>
        <fullName evidence="4">Two-component system response regulator</fullName>
    </submittedName>
</protein>
<keyword evidence="2" id="KW-0597">Phosphoprotein</keyword>
<dbReference type="SMART" id="SM00448">
    <property type="entry name" value="REC"/>
    <property type="match status" value="1"/>
</dbReference>
<evidence type="ECO:0000256" key="1">
    <source>
        <dbReference type="ARBA" id="ARBA00023125"/>
    </source>
</evidence>
<feature type="domain" description="Response regulatory" evidence="3">
    <location>
        <begin position="8"/>
        <end position="126"/>
    </location>
</feature>
<dbReference type="SUPFAM" id="SSF52172">
    <property type="entry name" value="CheY-like"/>
    <property type="match status" value="1"/>
</dbReference>
<dbReference type="Gene3D" id="1.10.10.10">
    <property type="entry name" value="Winged helix-like DNA-binding domain superfamily/Winged helix DNA-binding domain"/>
    <property type="match status" value="1"/>
</dbReference>
<feature type="modified residue" description="4-aspartylphosphate" evidence="2">
    <location>
        <position position="57"/>
    </location>
</feature>
<evidence type="ECO:0000313" key="5">
    <source>
        <dbReference type="Proteomes" id="UP000217153"/>
    </source>
</evidence>
<dbReference type="InterPro" id="IPR001789">
    <property type="entry name" value="Sig_transdc_resp-reg_receiver"/>
</dbReference>
<dbReference type="Proteomes" id="UP000217153">
    <property type="component" value="Chromosome"/>
</dbReference>
<evidence type="ECO:0000313" key="4">
    <source>
        <dbReference type="EMBL" id="ASY09647.1"/>
    </source>
</evidence>
<proteinExistence type="predicted"/>
<dbReference type="GO" id="GO:0003677">
    <property type="term" value="F:DNA binding"/>
    <property type="evidence" value="ECO:0007669"/>
    <property type="project" value="UniProtKB-KW"/>
</dbReference>
<dbReference type="SUPFAM" id="SSF46894">
    <property type="entry name" value="C-terminal effector domain of the bipartite response regulators"/>
    <property type="match status" value="1"/>
</dbReference>
<gene>
    <name evidence="4" type="ORF">B1s21122_04825</name>
</gene>
<keyword evidence="5" id="KW-1185">Reference proteome</keyword>
<name>A0A249JYP5_9ACTN</name>
<sequence>MSTGFKARVLVAEDEEFTLNLLREVLTSADFQVEAVTNVADAIAKIGSFDPHAVITDLNFGITGPSGADLLNYIEKEHPWVGKVVLTSHASPALAVPNGMALPAGVTYLVKSALGSISDLVTAVENSISNLAFESVKPVVENDRILISATQGEILLMLSEGYTNSAIAKKRGTSLRAAETLVQRTFASMGIKNDEDFNPRVLAVRMWQQGKVVIK</sequence>
<dbReference type="PANTHER" id="PTHR43214">
    <property type="entry name" value="TWO-COMPONENT RESPONSE REGULATOR"/>
    <property type="match status" value="1"/>
</dbReference>
<dbReference type="InterPro" id="IPR039420">
    <property type="entry name" value="WalR-like"/>
</dbReference>
<dbReference type="InterPro" id="IPR016032">
    <property type="entry name" value="Sig_transdc_resp-reg_C-effctor"/>
</dbReference>
<dbReference type="SMART" id="SM00421">
    <property type="entry name" value="HTH_LUXR"/>
    <property type="match status" value="1"/>
</dbReference>